<organism evidence="3 4">
    <name type="scientific">Rhizobium leguminosarum bv. trifolii</name>
    <dbReference type="NCBI Taxonomy" id="386"/>
    <lineage>
        <taxon>Bacteria</taxon>
        <taxon>Pseudomonadati</taxon>
        <taxon>Pseudomonadota</taxon>
        <taxon>Alphaproteobacteria</taxon>
        <taxon>Hyphomicrobiales</taxon>
        <taxon>Rhizobiaceae</taxon>
        <taxon>Rhizobium/Agrobacterium group</taxon>
        <taxon>Rhizobium</taxon>
    </lineage>
</organism>
<sequence>MNILILGATGFIGSVVAARLVAEGHAVTGLGRNPMRARLKQPAIDWRRADLSHMTKVDDWDEILNGQHAVVNCAGALQDGLSDNLAATQVEAMLALYAAAKRGSQPLIVQISARTAGAAGDLPFLATKRRADEALAASGLPCLILRPALVLGRNAHGGSSLLRALAALPLALPLVHAESPVEMLSVDDVAEAVSRAVAVGLRGDIDLADDETLTLADLVSLHRQWLGLPPARVFSLAPWLAKPVMWLADVAGLLGWRSPLRSTAMTVMSEGIRSVKGESGLVATSAAATLSANPSGVQDLWFARLYLLKPLVISGLSAFWLLSGLIPLLALQKTSAHFLPFMPESTATALTLATCLIDVALGAAVLVRPLAKRALLGMLAVSFAYLAGASLLEPMLWLDPLGPLVKVLPSILLTLTALATLDER</sequence>
<feature type="transmembrane region" description="Helical" evidence="1">
    <location>
        <begin position="349"/>
        <end position="367"/>
    </location>
</feature>
<dbReference type="PANTHER" id="PTHR12126:SF11">
    <property type="entry name" value="NADH DEHYDROGENASE [UBIQUINONE] 1 ALPHA SUBCOMPLEX SUBUNIT 9, MITOCHONDRIAL"/>
    <property type="match status" value="1"/>
</dbReference>
<gene>
    <name evidence="3" type="ORF">B5K10_14995</name>
</gene>
<dbReference type="InterPro" id="IPR016040">
    <property type="entry name" value="NAD(P)-bd_dom"/>
</dbReference>
<evidence type="ECO:0000259" key="2">
    <source>
        <dbReference type="Pfam" id="PF13460"/>
    </source>
</evidence>
<dbReference type="InterPro" id="IPR051207">
    <property type="entry name" value="ComplexI_NDUFA9_subunit"/>
</dbReference>
<dbReference type="InterPro" id="IPR025695">
    <property type="entry name" value="DoxX-like"/>
</dbReference>
<comment type="caution">
    <text evidence="3">The sequence shown here is derived from an EMBL/GenBank/DDBJ whole genome shotgun (WGS) entry which is preliminary data.</text>
</comment>
<dbReference type="Gene3D" id="3.40.50.720">
    <property type="entry name" value="NAD(P)-binding Rossmann-like Domain"/>
    <property type="match status" value="1"/>
</dbReference>
<dbReference type="GO" id="GO:0044877">
    <property type="term" value="F:protein-containing complex binding"/>
    <property type="evidence" value="ECO:0007669"/>
    <property type="project" value="TreeGrafter"/>
</dbReference>
<keyword evidence="1" id="KW-1133">Transmembrane helix</keyword>
<feature type="transmembrane region" description="Helical" evidence="1">
    <location>
        <begin position="311"/>
        <end position="329"/>
    </location>
</feature>
<dbReference type="Pfam" id="PF13781">
    <property type="entry name" value="DoxX_3"/>
    <property type="match status" value="1"/>
</dbReference>
<evidence type="ECO:0000256" key="1">
    <source>
        <dbReference type="SAM" id="Phobius"/>
    </source>
</evidence>
<dbReference type="InterPro" id="IPR036291">
    <property type="entry name" value="NAD(P)-bd_dom_sf"/>
</dbReference>
<keyword evidence="1" id="KW-0812">Transmembrane</keyword>
<accession>A0A3E1BGT8</accession>
<evidence type="ECO:0000313" key="4">
    <source>
        <dbReference type="Proteomes" id="UP000256748"/>
    </source>
</evidence>
<dbReference type="AlphaFoldDB" id="A0A3E1BGT8"/>
<feature type="transmembrane region" description="Helical" evidence="1">
    <location>
        <begin position="374"/>
        <end position="392"/>
    </location>
</feature>
<protein>
    <submittedName>
        <fullName evidence="3">Oxidoreductase</fullName>
    </submittedName>
</protein>
<proteinExistence type="predicted"/>
<dbReference type="RefSeq" id="WP_116273867.1">
    <property type="nucleotide sequence ID" value="NZ_KZ859521.1"/>
</dbReference>
<dbReference type="SUPFAM" id="SSF51735">
    <property type="entry name" value="NAD(P)-binding Rossmann-fold domains"/>
    <property type="match status" value="1"/>
</dbReference>
<dbReference type="PANTHER" id="PTHR12126">
    <property type="entry name" value="NADH-UBIQUINONE OXIDOREDUCTASE 39 KDA SUBUNIT-RELATED"/>
    <property type="match status" value="1"/>
</dbReference>
<feature type="domain" description="NAD(P)-binding" evidence="2">
    <location>
        <begin position="7"/>
        <end position="151"/>
    </location>
</feature>
<reference evidence="3 4" key="1">
    <citation type="submission" date="2017-03" db="EMBL/GenBank/DDBJ databases">
        <title>Genome analysis of Rhizobial strains effectives or ineffectives for nitrogen fixation isolated from bean seeds.</title>
        <authorList>
            <person name="Peralta H."/>
            <person name="Aguilar-Vera A."/>
            <person name="Mora Y."/>
            <person name="Vargas-Lagunas C."/>
            <person name="Girard L."/>
            <person name="Mora J."/>
        </authorList>
    </citation>
    <scope>NUCLEOTIDE SEQUENCE [LARGE SCALE GENOMIC DNA]</scope>
    <source>
        <strain evidence="3 4">CCGM5</strain>
    </source>
</reference>
<dbReference type="EMBL" id="NAOO01000018">
    <property type="protein sequence ID" value="RFB92132.1"/>
    <property type="molecule type" value="Genomic_DNA"/>
</dbReference>
<keyword evidence="1" id="KW-0472">Membrane</keyword>
<evidence type="ECO:0000313" key="3">
    <source>
        <dbReference type="EMBL" id="RFB92132.1"/>
    </source>
</evidence>
<dbReference type="Pfam" id="PF13460">
    <property type="entry name" value="NAD_binding_10"/>
    <property type="match status" value="1"/>
</dbReference>
<name>A0A3E1BGT8_RHILT</name>
<dbReference type="Proteomes" id="UP000256748">
    <property type="component" value="Unassembled WGS sequence"/>
</dbReference>